<proteinExistence type="inferred from homology"/>
<dbReference type="GO" id="GO:0042953">
    <property type="term" value="P:lipoprotein transport"/>
    <property type="evidence" value="ECO:0007669"/>
    <property type="project" value="InterPro"/>
</dbReference>
<feature type="transmembrane region" description="Helical" evidence="8">
    <location>
        <begin position="325"/>
        <end position="352"/>
    </location>
</feature>
<evidence type="ECO:0000256" key="8">
    <source>
        <dbReference type="SAM" id="Phobius"/>
    </source>
</evidence>
<keyword evidence="4" id="KW-1003">Cell membrane</keyword>
<dbReference type="PANTHER" id="PTHR30489:SF0">
    <property type="entry name" value="LIPOPROTEIN-RELEASING SYSTEM TRANSMEMBRANE PROTEIN LOLE"/>
    <property type="match status" value="1"/>
</dbReference>
<dbReference type="Proteomes" id="UP000320813">
    <property type="component" value="Unassembled WGS sequence"/>
</dbReference>
<feature type="domain" description="MacB-like periplasmic core" evidence="10">
    <location>
        <begin position="28"/>
        <end position="234"/>
    </location>
</feature>
<dbReference type="InterPro" id="IPR011925">
    <property type="entry name" value="LolCE_TM"/>
</dbReference>
<evidence type="ECO:0000259" key="9">
    <source>
        <dbReference type="Pfam" id="PF02687"/>
    </source>
</evidence>
<dbReference type="InterPro" id="IPR051447">
    <property type="entry name" value="Lipoprotein-release_system"/>
</dbReference>
<dbReference type="AlphaFoldDB" id="A0A519BCS7"/>
<evidence type="ECO:0000256" key="6">
    <source>
        <dbReference type="ARBA" id="ARBA00022989"/>
    </source>
</evidence>
<comment type="caution">
    <text evidence="11">The sequence shown here is derived from an EMBL/GenBank/DDBJ whole genome shotgun (WGS) entry which is preliminary data.</text>
</comment>
<evidence type="ECO:0000259" key="10">
    <source>
        <dbReference type="Pfam" id="PF12704"/>
    </source>
</evidence>
<gene>
    <name evidence="11" type="ORF">EVJ47_01995</name>
</gene>
<keyword evidence="7 8" id="KW-0472">Membrane</keyword>
<keyword evidence="6 8" id="KW-1133">Transmembrane helix</keyword>
<keyword evidence="5 8" id="KW-0812">Transmembrane</keyword>
<evidence type="ECO:0000256" key="4">
    <source>
        <dbReference type="ARBA" id="ARBA00022475"/>
    </source>
</evidence>
<evidence type="ECO:0000256" key="2">
    <source>
        <dbReference type="ARBA" id="ARBA00005236"/>
    </source>
</evidence>
<evidence type="ECO:0000256" key="7">
    <source>
        <dbReference type="ARBA" id="ARBA00023136"/>
    </source>
</evidence>
<name>A0A519BCS7_9DELT</name>
<evidence type="ECO:0000256" key="5">
    <source>
        <dbReference type="ARBA" id="ARBA00022692"/>
    </source>
</evidence>
<dbReference type="InterPro" id="IPR003838">
    <property type="entry name" value="ABC3_permease_C"/>
</dbReference>
<dbReference type="EMBL" id="SGBD01000001">
    <property type="protein sequence ID" value="RZD15069.1"/>
    <property type="molecule type" value="Genomic_DNA"/>
</dbReference>
<evidence type="ECO:0000256" key="1">
    <source>
        <dbReference type="ARBA" id="ARBA00004651"/>
    </source>
</evidence>
<dbReference type="Pfam" id="PF12704">
    <property type="entry name" value="MacB_PCD"/>
    <property type="match status" value="1"/>
</dbReference>
<dbReference type="PANTHER" id="PTHR30489">
    <property type="entry name" value="LIPOPROTEIN-RELEASING SYSTEM TRANSMEMBRANE PROTEIN LOLE"/>
    <property type="match status" value="1"/>
</dbReference>
<dbReference type="GO" id="GO:0044874">
    <property type="term" value="P:lipoprotein localization to outer membrane"/>
    <property type="evidence" value="ECO:0007669"/>
    <property type="project" value="TreeGrafter"/>
</dbReference>
<keyword evidence="3" id="KW-0813">Transport</keyword>
<sequence length="414" mass="45287">MTDDMNFHTNIALRYLKPKNNSFISLLSFISISGIAIGVMALIVVISVMSGFDRALENKVIGIESQIIVLNYNSSINHYDGVMKDISAIKGVKSVSPFIYTDVMISSAGTSTGSVLRGIDIKTEEKVTNLKKYLIKGSLNGLNGKKYNGIVLGKVLAQNLGVSVGDKVLIMSPEGQMTPFGIVPKTERFTVCGIINSGMYNYDSTFSFISIKNAQMFLGLPRGTVTGMEVKLDKIGLANLYAKKIERILNKKPSSSFYALSWEELNKNLFSAIRLEKLTMFIILSLIVLVAAFNIISTLIMVVMEKRKDIAILKSIGASSRDIMIIFMAQGIIIGLVGTSLGLISGFLIGYLEKTYHIISLPSSVYYITTLPVRMTPGEFIVIGSSALFLSFIATLYPSYKASKIDPAEGVRHE</sequence>
<feature type="transmembrane region" description="Helical" evidence="8">
    <location>
        <begin position="278"/>
        <end position="304"/>
    </location>
</feature>
<comment type="similarity">
    <text evidence="2">Belongs to the ABC-4 integral membrane protein family. LolC/E subfamily.</text>
</comment>
<evidence type="ECO:0000313" key="12">
    <source>
        <dbReference type="Proteomes" id="UP000320813"/>
    </source>
</evidence>
<keyword evidence="11" id="KW-0449">Lipoprotein</keyword>
<dbReference type="NCBIfam" id="TIGR02212">
    <property type="entry name" value="lolCE"/>
    <property type="match status" value="1"/>
</dbReference>
<comment type="subcellular location">
    <subcellularLocation>
        <location evidence="1">Cell membrane</location>
        <topology evidence="1">Multi-pass membrane protein</topology>
    </subcellularLocation>
</comment>
<dbReference type="GO" id="GO:0098797">
    <property type="term" value="C:plasma membrane protein complex"/>
    <property type="evidence" value="ECO:0007669"/>
    <property type="project" value="TreeGrafter"/>
</dbReference>
<reference evidence="11 12" key="1">
    <citation type="submission" date="2019-01" db="EMBL/GenBank/DDBJ databases">
        <title>Insights into ecological role of a new deltaproteobacterial order Candidatus Sinidesulfobacterales (Sva0485) by metagenomics and metatranscriptomics.</title>
        <authorList>
            <person name="Tan S."/>
            <person name="Liu J."/>
            <person name="Fang Y."/>
            <person name="Hedlund B.P."/>
            <person name="Lian Z.H."/>
            <person name="Huang L.Y."/>
            <person name="Li J.T."/>
            <person name="Huang L.N."/>
            <person name="Li W.J."/>
            <person name="Jiang H.C."/>
            <person name="Dong H.L."/>
            <person name="Shu W.S."/>
        </authorList>
    </citation>
    <scope>NUCLEOTIDE SEQUENCE [LARGE SCALE GENOMIC DNA]</scope>
    <source>
        <strain evidence="11">AP3</strain>
    </source>
</reference>
<feature type="transmembrane region" description="Helical" evidence="8">
    <location>
        <begin position="23"/>
        <end position="49"/>
    </location>
</feature>
<dbReference type="Pfam" id="PF02687">
    <property type="entry name" value="FtsX"/>
    <property type="match status" value="1"/>
</dbReference>
<evidence type="ECO:0000313" key="11">
    <source>
        <dbReference type="EMBL" id="RZD15069.1"/>
    </source>
</evidence>
<feature type="transmembrane region" description="Helical" evidence="8">
    <location>
        <begin position="380"/>
        <end position="397"/>
    </location>
</feature>
<evidence type="ECO:0000256" key="3">
    <source>
        <dbReference type="ARBA" id="ARBA00022448"/>
    </source>
</evidence>
<feature type="domain" description="ABC3 transporter permease C-terminal" evidence="9">
    <location>
        <begin position="282"/>
        <end position="407"/>
    </location>
</feature>
<protein>
    <submittedName>
        <fullName evidence="11">Lipoprotein-releasing ABC transporter permease subunit</fullName>
    </submittedName>
</protein>
<dbReference type="InterPro" id="IPR025857">
    <property type="entry name" value="MacB_PCD"/>
</dbReference>
<accession>A0A519BCS7</accession>
<organism evidence="11 12">
    <name type="scientific">Candidatus Acidulodesulfobacterium ferriphilum</name>
    <dbReference type="NCBI Taxonomy" id="2597223"/>
    <lineage>
        <taxon>Bacteria</taxon>
        <taxon>Deltaproteobacteria</taxon>
        <taxon>Candidatus Acidulodesulfobacterales</taxon>
        <taxon>Candidatus Acidulodesulfobacterium</taxon>
    </lineage>
</organism>